<reference evidence="7 8" key="1">
    <citation type="submission" date="2023-09" db="EMBL/GenBank/DDBJ databases">
        <authorList>
            <person name="Rey-Velasco X."/>
        </authorList>
    </citation>
    <scope>NUCLEOTIDE SEQUENCE [LARGE SCALE GENOMIC DNA]</scope>
    <source>
        <strain evidence="7 8">W431</strain>
    </source>
</reference>
<dbReference type="Gene3D" id="1.10.287.130">
    <property type="match status" value="1"/>
</dbReference>
<evidence type="ECO:0000313" key="7">
    <source>
        <dbReference type="EMBL" id="MDT0603584.1"/>
    </source>
</evidence>
<dbReference type="InterPro" id="IPR004358">
    <property type="entry name" value="Sig_transdc_His_kin-like_C"/>
</dbReference>
<evidence type="ECO:0000256" key="5">
    <source>
        <dbReference type="SAM" id="Phobius"/>
    </source>
</evidence>
<keyword evidence="5" id="KW-1133">Transmembrane helix</keyword>
<dbReference type="EMBL" id="JAVRIF010000003">
    <property type="protein sequence ID" value="MDT0603584.1"/>
    <property type="molecule type" value="Genomic_DNA"/>
</dbReference>
<dbReference type="Gene3D" id="3.30.565.10">
    <property type="entry name" value="Histidine kinase-like ATPase, C-terminal domain"/>
    <property type="match status" value="1"/>
</dbReference>
<dbReference type="Pfam" id="PF02518">
    <property type="entry name" value="HATPase_c"/>
    <property type="match status" value="1"/>
</dbReference>
<organism evidence="7 8">
    <name type="scientific">Thalassotalea castellviae</name>
    <dbReference type="NCBI Taxonomy" id="3075612"/>
    <lineage>
        <taxon>Bacteria</taxon>
        <taxon>Pseudomonadati</taxon>
        <taxon>Pseudomonadota</taxon>
        <taxon>Gammaproteobacteria</taxon>
        <taxon>Alteromonadales</taxon>
        <taxon>Colwelliaceae</taxon>
        <taxon>Thalassotalea</taxon>
    </lineage>
</organism>
<dbReference type="Pfam" id="PF17149">
    <property type="entry name" value="CHASE5"/>
    <property type="match status" value="1"/>
</dbReference>
<feature type="domain" description="Histidine kinase" evidence="6">
    <location>
        <begin position="286"/>
        <end position="516"/>
    </location>
</feature>
<feature type="transmembrane region" description="Helical" evidence="5">
    <location>
        <begin position="15"/>
        <end position="36"/>
    </location>
</feature>
<dbReference type="PRINTS" id="PR00344">
    <property type="entry name" value="BCTRLSENSOR"/>
</dbReference>
<dbReference type="SUPFAM" id="SSF47384">
    <property type="entry name" value="Homodimeric domain of signal transducing histidine kinase"/>
    <property type="match status" value="1"/>
</dbReference>
<name>A0ABU3A0V0_9GAMM</name>
<feature type="coiled-coil region" evidence="4">
    <location>
        <begin position="218"/>
        <end position="274"/>
    </location>
</feature>
<dbReference type="CDD" id="cd00082">
    <property type="entry name" value="HisKA"/>
    <property type="match status" value="1"/>
</dbReference>
<dbReference type="SUPFAM" id="SSF55874">
    <property type="entry name" value="ATPase domain of HSP90 chaperone/DNA topoisomerase II/histidine kinase"/>
    <property type="match status" value="1"/>
</dbReference>
<sequence length="524" mass="58986">MAAPVSFNNKLTRRVLVYILLCSSILSLVSTFIQLYSAYHENITRLNNSFDNIESSYIQSISTSLWDFNEALVQQQIQGIVKLPDIRFVKITTGFGKVYQFGDENAELKKQAKYPIFYGESDIGEILIGADYEDIYQRLWQQAGFIVTAEFVKTFIVAFFIMFIVHWLITRQIYHITSYSQRVTTENLDEELVLQNRSKNTDELDDLADAINCMRLAIKNDIVKLEEAENALINLNGELEIKVYDRTAKLAASNQQLQQSLDDLTLAKDQLVQSEKMASLGQLVAGVAHEVNTPLGICVTSITALKEKVLDLINSVESENLTKSQLTSTLSLLIEYQEIIERSLNKAVELIRGFKSVAVEQHTDPEININMLQHVNDIVNTVKTLFKRKNYSINVSVDPNLNLVTYPSAWNQILTNFMTNSHIHGFDGRDKGEINITFTESNGFLTLVYSDDGVGLDKDIKKRIFDPFVTTKRGQGGSGLGMNIVYNLVDAKLGGTVKSLPVRKGCSFQVKVPITHQEDIKEPG</sequence>
<dbReference type="EC" id="2.7.13.3" evidence="2"/>
<evidence type="ECO:0000256" key="2">
    <source>
        <dbReference type="ARBA" id="ARBA00012438"/>
    </source>
</evidence>
<keyword evidence="7" id="KW-0547">Nucleotide-binding</keyword>
<keyword evidence="4" id="KW-0175">Coiled coil</keyword>
<dbReference type="Gene3D" id="6.10.340.10">
    <property type="match status" value="1"/>
</dbReference>
<gene>
    <name evidence="7" type="ORF">RM573_08250</name>
</gene>
<dbReference type="InterPro" id="IPR033414">
    <property type="entry name" value="Sensor_dom"/>
</dbReference>
<keyword evidence="7" id="KW-0067">ATP-binding</keyword>
<evidence type="ECO:0000313" key="8">
    <source>
        <dbReference type="Proteomes" id="UP001266357"/>
    </source>
</evidence>
<dbReference type="Proteomes" id="UP001266357">
    <property type="component" value="Unassembled WGS sequence"/>
</dbReference>
<dbReference type="PANTHER" id="PTHR43065">
    <property type="entry name" value="SENSOR HISTIDINE KINASE"/>
    <property type="match status" value="1"/>
</dbReference>
<dbReference type="SMART" id="SM00387">
    <property type="entry name" value="HATPase_c"/>
    <property type="match status" value="1"/>
</dbReference>
<comment type="catalytic activity">
    <reaction evidence="1">
        <text>ATP + protein L-histidine = ADP + protein N-phospho-L-histidine.</text>
        <dbReference type="EC" id="2.7.13.3"/>
    </reaction>
</comment>
<evidence type="ECO:0000259" key="6">
    <source>
        <dbReference type="PROSITE" id="PS50109"/>
    </source>
</evidence>
<keyword evidence="5" id="KW-0812">Transmembrane</keyword>
<feature type="transmembrane region" description="Helical" evidence="5">
    <location>
        <begin position="145"/>
        <end position="169"/>
    </location>
</feature>
<dbReference type="InterPro" id="IPR036890">
    <property type="entry name" value="HATPase_C_sf"/>
</dbReference>
<dbReference type="InterPro" id="IPR005467">
    <property type="entry name" value="His_kinase_dom"/>
</dbReference>
<keyword evidence="5" id="KW-0472">Membrane</keyword>
<dbReference type="GO" id="GO:0005524">
    <property type="term" value="F:ATP binding"/>
    <property type="evidence" value="ECO:0007669"/>
    <property type="project" value="UniProtKB-KW"/>
</dbReference>
<keyword evidence="3" id="KW-0597">Phosphoprotein</keyword>
<evidence type="ECO:0000256" key="4">
    <source>
        <dbReference type="SAM" id="Coils"/>
    </source>
</evidence>
<dbReference type="InterPro" id="IPR003661">
    <property type="entry name" value="HisK_dim/P_dom"/>
</dbReference>
<dbReference type="InterPro" id="IPR036097">
    <property type="entry name" value="HisK_dim/P_sf"/>
</dbReference>
<protein>
    <recommendedName>
        <fullName evidence="2">histidine kinase</fullName>
        <ecNumber evidence="2">2.7.13.3</ecNumber>
    </recommendedName>
</protein>
<keyword evidence="8" id="KW-1185">Reference proteome</keyword>
<evidence type="ECO:0000256" key="3">
    <source>
        <dbReference type="ARBA" id="ARBA00022553"/>
    </source>
</evidence>
<accession>A0ABU3A0V0</accession>
<dbReference type="PANTHER" id="PTHR43065:SF47">
    <property type="match status" value="1"/>
</dbReference>
<dbReference type="RefSeq" id="WP_311580001.1">
    <property type="nucleotide sequence ID" value="NZ_JAVRIF010000003.1"/>
</dbReference>
<dbReference type="PROSITE" id="PS50109">
    <property type="entry name" value="HIS_KIN"/>
    <property type="match status" value="1"/>
</dbReference>
<evidence type="ECO:0000256" key="1">
    <source>
        <dbReference type="ARBA" id="ARBA00000085"/>
    </source>
</evidence>
<proteinExistence type="predicted"/>
<dbReference type="InterPro" id="IPR003594">
    <property type="entry name" value="HATPase_dom"/>
</dbReference>
<comment type="caution">
    <text evidence="7">The sequence shown here is derived from an EMBL/GenBank/DDBJ whole genome shotgun (WGS) entry which is preliminary data.</text>
</comment>